<organism evidence="2 3">
    <name type="scientific">Prosthecobacter vanneervenii</name>
    <dbReference type="NCBI Taxonomy" id="48466"/>
    <lineage>
        <taxon>Bacteria</taxon>
        <taxon>Pseudomonadati</taxon>
        <taxon>Verrucomicrobiota</taxon>
        <taxon>Verrucomicrobiia</taxon>
        <taxon>Verrucomicrobiales</taxon>
        <taxon>Verrucomicrobiaceae</taxon>
        <taxon>Prosthecobacter</taxon>
    </lineage>
</organism>
<dbReference type="AlphaFoldDB" id="A0A7W7Y9D6"/>
<feature type="signal peptide" evidence="1">
    <location>
        <begin position="1"/>
        <end position="19"/>
    </location>
</feature>
<dbReference type="GO" id="GO:0016788">
    <property type="term" value="F:hydrolase activity, acting on ester bonds"/>
    <property type="evidence" value="ECO:0007669"/>
    <property type="project" value="UniProtKB-ARBA"/>
</dbReference>
<evidence type="ECO:0000256" key="1">
    <source>
        <dbReference type="SAM" id="SignalP"/>
    </source>
</evidence>
<comment type="caution">
    <text evidence="2">The sequence shown here is derived from an EMBL/GenBank/DDBJ whole genome shotgun (WGS) entry which is preliminary data.</text>
</comment>
<name>A0A7W7Y9D6_9BACT</name>
<dbReference type="RefSeq" id="WP_184338840.1">
    <property type="nucleotide sequence ID" value="NZ_JACHIG010000002.1"/>
</dbReference>
<protein>
    <recommendedName>
        <fullName evidence="4">SGNH hydrolase-type esterase domain-containing protein</fullName>
    </recommendedName>
</protein>
<keyword evidence="1" id="KW-0732">Signal</keyword>
<gene>
    <name evidence="2" type="ORF">HNQ65_001483</name>
</gene>
<feature type="chain" id="PRO_5030849243" description="SGNH hydrolase-type esterase domain-containing protein" evidence="1">
    <location>
        <begin position="20"/>
        <end position="421"/>
    </location>
</feature>
<evidence type="ECO:0000313" key="3">
    <source>
        <dbReference type="Proteomes" id="UP000590740"/>
    </source>
</evidence>
<dbReference type="Gene3D" id="3.40.50.1110">
    <property type="entry name" value="SGNH hydrolase"/>
    <property type="match status" value="1"/>
</dbReference>
<proteinExistence type="predicted"/>
<dbReference type="Proteomes" id="UP000590740">
    <property type="component" value="Unassembled WGS sequence"/>
</dbReference>
<sequence>MKRLTTLLFALAFSGLATADESPLWDLAKNDIPAVEKAGGAIKLHDGASFAVPAEAFPDQKNFTVQVTLSLDALVQDAVFTVMNKQSGGKDDGFAMFFNYKDKPYYARQVNSVVNKILMTGGALNGRNEPEINKPCTFTLAVRNGLATFYIDDAPIKKCFMELVPNSEPMWIGRNDNPKSKTMPVTVHSVKVFGPAYNYVSKKESAGPYPRGAVAGKGWALDVPKIEHPEWPQVLIYGDSISMGYSGSFIPEMLKKNVYTFHCVHFVGGDVPEQALSEMAGRYKFDAIVFNNGLHSLHWTPAQVSDAVVLERMQKLTRCFKNGAPQAKIFYLMTTPHTAARPAPDKPVTAFGDKNDVVLRLNTLSAQVMKQEGIEVIDAYALLASHLDLASGDNYHWQTPAYQLLTQEIFSRVLPAVGKEK</sequence>
<dbReference type="InterPro" id="IPR036514">
    <property type="entry name" value="SGNH_hydro_sf"/>
</dbReference>
<dbReference type="SUPFAM" id="SSF52266">
    <property type="entry name" value="SGNH hydrolase"/>
    <property type="match status" value="1"/>
</dbReference>
<keyword evidence="3" id="KW-1185">Reference proteome</keyword>
<accession>A0A7W7Y9D6</accession>
<reference evidence="2 3" key="1">
    <citation type="submission" date="2020-08" db="EMBL/GenBank/DDBJ databases">
        <title>Genomic Encyclopedia of Type Strains, Phase IV (KMG-IV): sequencing the most valuable type-strain genomes for metagenomic binning, comparative biology and taxonomic classification.</title>
        <authorList>
            <person name="Goeker M."/>
        </authorList>
    </citation>
    <scope>NUCLEOTIDE SEQUENCE [LARGE SCALE GENOMIC DNA]</scope>
    <source>
        <strain evidence="2 3">DSM 12252</strain>
    </source>
</reference>
<evidence type="ECO:0000313" key="2">
    <source>
        <dbReference type="EMBL" id="MBB5031915.1"/>
    </source>
</evidence>
<dbReference type="EMBL" id="JACHIG010000002">
    <property type="protein sequence ID" value="MBB5031915.1"/>
    <property type="molecule type" value="Genomic_DNA"/>
</dbReference>
<evidence type="ECO:0008006" key="4">
    <source>
        <dbReference type="Google" id="ProtNLM"/>
    </source>
</evidence>